<name>A0ABR0QTF1_GOSAR</name>
<proteinExistence type="predicted"/>
<evidence type="ECO:0000313" key="3">
    <source>
        <dbReference type="Proteomes" id="UP001358586"/>
    </source>
</evidence>
<sequence length="126" mass="14251">MAIFCAYVERRDAVIKRSLQKNITRPMPAIPSFPSELHSNVDEKEVGIVSDNEREEAAKPTLAPPADDIAAVPPPSTKQMIEKDREINRIIDDLTKFDDAEDDVPIHSLKWKTRYKHVAHKSTCSN</sequence>
<gene>
    <name evidence="2" type="ORF">PVK06_004800</name>
</gene>
<evidence type="ECO:0000256" key="1">
    <source>
        <dbReference type="SAM" id="MobiDB-lite"/>
    </source>
</evidence>
<protein>
    <submittedName>
        <fullName evidence="2">Uncharacterized protein</fullName>
    </submittedName>
</protein>
<dbReference type="EMBL" id="JARKNE010000002">
    <property type="protein sequence ID" value="KAK5842444.1"/>
    <property type="molecule type" value="Genomic_DNA"/>
</dbReference>
<accession>A0ABR0QTF1</accession>
<dbReference type="Proteomes" id="UP001358586">
    <property type="component" value="Chromosome 2"/>
</dbReference>
<organism evidence="2 3">
    <name type="scientific">Gossypium arboreum</name>
    <name type="common">Tree cotton</name>
    <name type="synonym">Gossypium nanking</name>
    <dbReference type="NCBI Taxonomy" id="29729"/>
    <lineage>
        <taxon>Eukaryota</taxon>
        <taxon>Viridiplantae</taxon>
        <taxon>Streptophyta</taxon>
        <taxon>Embryophyta</taxon>
        <taxon>Tracheophyta</taxon>
        <taxon>Spermatophyta</taxon>
        <taxon>Magnoliopsida</taxon>
        <taxon>eudicotyledons</taxon>
        <taxon>Gunneridae</taxon>
        <taxon>Pentapetalae</taxon>
        <taxon>rosids</taxon>
        <taxon>malvids</taxon>
        <taxon>Malvales</taxon>
        <taxon>Malvaceae</taxon>
        <taxon>Malvoideae</taxon>
        <taxon>Gossypium</taxon>
    </lineage>
</organism>
<reference evidence="2 3" key="1">
    <citation type="submission" date="2023-03" db="EMBL/GenBank/DDBJ databases">
        <title>WGS of Gossypium arboreum.</title>
        <authorList>
            <person name="Yu D."/>
        </authorList>
    </citation>
    <scope>NUCLEOTIDE SEQUENCE [LARGE SCALE GENOMIC DNA]</scope>
    <source>
        <tissue evidence="2">Leaf</tissue>
    </source>
</reference>
<comment type="caution">
    <text evidence="2">The sequence shown here is derived from an EMBL/GenBank/DDBJ whole genome shotgun (WGS) entry which is preliminary data.</text>
</comment>
<feature type="region of interest" description="Disordered" evidence="1">
    <location>
        <begin position="52"/>
        <end position="80"/>
    </location>
</feature>
<keyword evidence="3" id="KW-1185">Reference proteome</keyword>
<evidence type="ECO:0000313" key="2">
    <source>
        <dbReference type="EMBL" id="KAK5842444.1"/>
    </source>
</evidence>